<evidence type="ECO:0000256" key="3">
    <source>
        <dbReference type="RuleBase" id="RU004508"/>
    </source>
</evidence>
<comment type="caution">
    <text evidence="4">The sequence shown here is derived from an EMBL/GenBank/DDBJ whole genome shotgun (WGS) entry which is preliminary data.</text>
</comment>
<evidence type="ECO:0000256" key="2">
    <source>
        <dbReference type="ARBA" id="ARBA00037999"/>
    </source>
</evidence>
<dbReference type="InterPro" id="IPR000653">
    <property type="entry name" value="DegT/StrS_aminotransferase"/>
</dbReference>
<keyword evidence="5" id="KW-1185">Reference proteome</keyword>
<proteinExistence type="inferred from homology"/>
<dbReference type="Pfam" id="PF01041">
    <property type="entry name" value="DegT_DnrJ_EryC1"/>
    <property type="match status" value="1"/>
</dbReference>
<dbReference type="EMBL" id="JACYTN010000007">
    <property type="protein sequence ID" value="MBD8498984.1"/>
    <property type="molecule type" value="Genomic_DNA"/>
</dbReference>
<name>A0ABR9AXW8_9BACL</name>
<comment type="similarity">
    <text evidence="2 3">Belongs to the DegT/DnrJ/EryC1 family.</text>
</comment>
<dbReference type="PANTHER" id="PTHR30244">
    <property type="entry name" value="TRANSAMINASE"/>
    <property type="match status" value="1"/>
</dbReference>
<keyword evidence="1 3" id="KW-0663">Pyridoxal phosphate</keyword>
<dbReference type="GO" id="GO:0008483">
    <property type="term" value="F:transaminase activity"/>
    <property type="evidence" value="ECO:0007669"/>
    <property type="project" value="UniProtKB-KW"/>
</dbReference>
<keyword evidence="4" id="KW-0808">Transferase</keyword>
<dbReference type="Gene3D" id="3.40.640.10">
    <property type="entry name" value="Type I PLP-dependent aspartate aminotransferase-like (Major domain)"/>
    <property type="match status" value="1"/>
</dbReference>
<dbReference type="PANTHER" id="PTHR30244:SF36">
    <property type="entry name" value="3-OXO-GLUCOSE-6-PHOSPHATE:GLUTAMATE AMINOTRANSFERASE"/>
    <property type="match status" value="1"/>
</dbReference>
<evidence type="ECO:0000256" key="1">
    <source>
        <dbReference type="ARBA" id="ARBA00022898"/>
    </source>
</evidence>
<gene>
    <name evidence="4" type="ORF">IFO66_11780</name>
</gene>
<protein>
    <submittedName>
        <fullName evidence="4">DegT/DnrJ/EryC1/StrS family aminotransferase</fullName>
    </submittedName>
</protein>
<sequence>MSVPFFNYGARYAEDRDVIKDIVFQVGLSDNFILKEGVADFEQAIRAYTGAKHAIAVSNGTTALIVILRALGVGPGVDVLTPAFSFISTASTISLLQARPVFVDVDPVTGMMDPADLEAKITPNSRVVIPTHLFSVMANMPAIRDIAHKHQLHVLEDSAVALGASMNGTKAGLLGDSGLYSFFPAKPLGGIGDGGIIVTNDDELGQRCRMLRNHGQDGITRFLHHHLGYNHRMDEVVARYLQHKLLRFDQLIERRAQIAARYNEAFASLAPDIHIVTDDHYDRVYYTYVLQSERRDELRQFLHARGIETQIYYPHALPLQPAFAYLGHKEGDFPHAEALTKKSLALPLYAEMPDEHIDFVIEAVLAHARQVAVHV</sequence>
<dbReference type="InterPro" id="IPR015422">
    <property type="entry name" value="PyrdxlP-dep_Trfase_small"/>
</dbReference>
<organism evidence="4 5">
    <name type="scientific">Paenibacillus arenosi</name>
    <dbReference type="NCBI Taxonomy" id="2774142"/>
    <lineage>
        <taxon>Bacteria</taxon>
        <taxon>Bacillati</taxon>
        <taxon>Bacillota</taxon>
        <taxon>Bacilli</taxon>
        <taxon>Bacillales</taxon>
        <taxon>Paenibacillaceae</taxon>
        <taxon>Paenibacillus</taxon>
    </lineage>
</organism>
<dbReference type="SUPFAM" id="SSF53383">
    <property type="entry name" value="PLP-dependent transferases"/>
    <property type="match status" value="1"/>
</dbReference>
<evidence type="ECO:0000313" key="5">
    <source>
        <dbReference type="Proteomes" id="UP000634529"/>
    </source>
</evidence>
<dbReference type="Gene3D" id="3.90.1150.10">
    <property type="entry name" value="Aspartate Aminotransferase, domain 1"/>
    <property type="match status" value="1"/>
</dbReference>
<dbReference type="RefSeq" id="WP_192025338.1">
    <property type="nucleotide sequence ID" value="NZ_JACYTN010000007.1"/>
</dbReference>
<keyword evidence="4" id="KW-0032">Aminotransferase</keyword>
<reference evidence="4 5" key="1">
    <citation type="submission" date="2020-09" db="EMBL/GenBank/DDBJ databases">
        <title>Paenibacillus sp. CAU 1523 isolated from sand of Haeundae Beach.</title>
        <authorList>
            <person name="Kim W."/>
        </authorList>
    </citation>
    <scope>NUCLEOTIDE SEQUENCE [LARGE SCALE GENOMIC DNA]</scope>
    <source>
        <strain evidence="4 5">CAU 1523</strain>
    </source>
</reference>
<dbReference type="InterPro" id="IPR015421">
    <property type="entry name" value="PyrdxlP-dep_Trfase_major"/>
</dbReference>
<dbReference type="CDD" id="cd00616">
    <property type="entry name" value="AHBA_syn"/>
    <property type="match status" value="1"/>
</dbReference>
<dbReference type="Proteomes" id="UP000634529">
    <property type="component" value="Unassembled WGS sequence"/>
</dbReference>
<evidence type="ECO:0000313" key="4">
    <source>
        <dbReference type="EMBL" id="MBD8498984.1"/>
    </source>
</evidence>
<dbReference type="PIRSF" id="PIRSF000390">
    <property type="entry name" value="PLP_StrS"/>
    <property type="match status" value="1"/>
</dbReference>
<accession>A0ABR9AXW8</accession>
<dbReference type="InterPro" id="IPR015424">
    <property type="entry name" value="PyrdxlP-dep_Trfase"/>
</dbReference>